<protein>
    <submittedName>
        <fullName evidence="1">Uncharacterized protein</fullName>
    </submittedName>
</protein>
<dbReference type="Proteomes" id="UP000062043">
    <property type="component" value="Chromosome"/>
</dbReference>
<dbReference type="KEGG" id="tgy:X802_09720"/>
<sequence>MKKKKSVSLCIFLLLTIAVVYMASNIIKSDSGDKTNQASPNGSRSFPSSKYEELFGGILENYSSSYYSMRDALYGEYLWNKLDYEHYNCTLTKNVTILKNTVNCIVSQYKNLSKREVSEKSVVGVLLLGDLRIEISFLASSKEDELPYKTGEICILKERLENFDSFKARALEVYGEPSFSYDTLLNLTLRLRRLVSKTYGEPFSGEWPIETRFALQHFVYVVSRNSTMLDSLIEGYDPEKSYNSLRSLILELKRDPYAEALFKPSIVYLSELWREDYIKAQNKAIVDDHYLKVFWAWYQLVKPEEFIGR</sequence>
<dbReference type="RefSeq" id="WP_062373383.1">
    <property type="nucleotide sequence ID" value="NZ_CP007140.1"/>
</dbReference>
<accession>A0A0X1KM98</accession>
<dbReference type="AlphaFoldDB" id="A0A0X1KM98"/>
<name>A0A0X1KM98_9EURY</name>
<dbReference type="EMBL" id="CP007140">
    <property type="protein sequence ID" value="AJC72392.1"/>
    <property type="molecule type" value="Genomic_DNA"/>
</dbReference>
<keyword evidence="2" id="KW-1185">Reference proteome</keyword>
<dbReference type="PATRIC" id="fig|1432656.3.peg.1897"/>
<dbReference type="OrthoDB" id="96478at2157"/>
<gene>
    <name evidence="1" type="ORF">X802_09720</name>
</gene>
<dbReference type="STRING" id="1432656.X802_09720"/>
<dbReference type="GeneID" id="27135927"/>
<evidence type="ECO:0000313" key="2">
    <source>
        <dbReference type="Proteomes" id="UP000062043"/>
    </source>
</evidence>
<proteinExistence type="predicted"/>
<reference evidence="1 2" key="1">
    <citation type="submission" date="2014-01" db="EMBL/GenBank/DDBJ databases">
        <title>Genome sequencing of Thermococcus guaymasensis.</title>
        <authorList>
            <person name="Zhang X."/>
            <person name="Alvare G."/>
            <person name="Fristensky B."/>
            <person name="Chen L."/>
            <person name="Suen T."/>
            <person name="Chen Q."/>
            <person name="Ma K."/>
        </authorList>
    </citation>
    <scope>NUCLEOTIDE SEQUENCE [LARGE SCALE GENOMIC DNA]</scope>
    <source>
        <strain evidence="1 2">DSM 11113</strain>
    </source>
</reference>
<organism evidence="1 2">
    <name type="scientific">Thermococcus guaymasensis DSM 11113</name>
    <dbReference type="NCBI Taxonomy" id="1432656"/>
    <lineage>
        <taxon>Archaea</taxon>
        <taxon>Methanobacteriati</taxon>
        <taxon>Methanobacteriota</taxon>
        <taxon>Thermococci</taxon>
        <taxon>Thermococcales</taxon>
        <taxon>Thermococcaceae</taxon>
        <taxon>Thermococcus</taxon>
    </lineage>
</organism>
<evidence type="ECO:0000313" key="1">
    <source>
        <dbReference type="EMBL" id="AJC72392.1"/>
    </source>
</evidence>